<dbReference type="InterPro" id="IPR040581">
    <property type="entry name" value="Thioredoxin_11"/>
</dbReference>
<dbReference type="PANTHER" id="PTHR31594:SF16">
    <property type="entry name" value="SI:CH211-281L24.3"/>
    <property type="match status" value="1"/>
</dbReference>
<dbReference type="Ensembl" id="ENSPKIT00000022861.1">
    <property type="protein sequence ID" value="ENSPKIP00000041821.1"/>
    <property type="gene ID" value="ENSPKIG00000018222.1"/>
</dbReference>
<organism evidence="2 3">
    <name type="scientific">Paramormyrops kingsleyae</name>
    <dbReference type="NCBI Taxonomy" id="1676925"/>
    <lineage>
        <taxon>Eukaryota</taxon>
        <taxon>Metazoa</taxon>
        <taxon>Chordata</taxon>
        <taxon>Craniata</taxon>
        <taxon>Vertebrata</taxon>
        <taxon>Euteleostomi</taxon>
        <taxon>Actinopterygii</taxon>
        <taxon>Neopterygii</taxon>
        <taxon>Teleostei</taxon>
        <taxon>Osteoglossocephala</taxon>
        <taxon>Osteoglossomorpha</taxon>
        <taxon>Osteoglossiformes</taxon>
        <taxon>Mormyridae</taxon>
        <taxon>Paramormyrops</taxon>
    </lineage>
</organism>
<dbReference type="Gene3D" id="2.60.40.10">
    <property type="entry name" value="Immunoglobulins"/>
    <property type="match status" value="2"/>
</dbReference>
<feature type="domain" description="Fibronectin type-III" evidence="1">
    <location>
        <begin position="515"/>
        <end position="610"/>
    </location>
</feature>
<dbReference type="InterPro" id="IPR036116">
    <property type="entry name" value="FN3_sf"/>
</dbReference>
<dbReference type="InterPro" id="IPR048997">
    <property type="entry name" value="Stonustoxin-like_helical"/>
</dbReference>
<keyword evidence="3" id="KW-1185">Reference proteome</keyword>
<sequence length="742" mass="83193">METDSQTPLEVAALGRPFQLGMLYDCRNDCLITGITMWDLEDLKKDSDERIQHNTEFDVIASDSVEDKAWALDVDASLKASFVGGMIEVGGSAKYLKDKKASKKQARVTLKYKTTTKFMQLSMSHLGQGNVKHPYVFEKGIATHVVTAVLYGAQAFFVFDREVSESEDQKNIEGNLQVMIKKIPSLSVEGGASLKLSDTDRATVEKLSCKFYGDFALRQNPVSFQDAVKVYTTLPALLGEKGENAVPVRVWLLPLEILDSSAARIVRQISVRLINETQSVTEYFNEIEMQCNDVMKRKIVARFPEIGKKVKSFKDMCLEYKSVFQRSLSSILPSIRGGGTEECVLANILRKKKQSPFNSNKLKKWLDCKEEEINLLQTYTDMMEDTRILASNSELQSEILKNRDKNVVCFALTSLGEEEPYLSCLASHLKALSTAKLTEPTEEDGKDVEPCEFYFSDAVSEKMKEQAILFIDFAKANKENKKTHFIAASIPNDKHKGASIYLYKHGIKKSDHFEPPSKPERPNASDVTHDSVTIKLSHPQYGSSEITHYLVEYCANESDGWQFIKVPKSNLECTVSGLLPHTGYRFRYKAVCPAGVSLTSEAESIKTLPTSPPGKPRQTYVGLEEIVVSWTKPDSIGHGVNIENYVVEYRTETNENKAYWENKTSNGEVFEITGLKPDTAYYIRIKCNCGESGQSKESMTVSVSTLSGTTTVSEKINRKRVNVIAKGSRLCTRSAFRRHTQT</sequence>
<evidence type="ECO:0000313" key="2">
    <source>
        <dbReference type="Ensembl" id="ENSPKIP00000041821.1"/>
    </source>
</evidence>
<accession>A0A3B3THM7</accession>
<dbReference type="PANTHER" id="PTHR31594">
    <property type="entry name" value="AIG1-TYPE G DOMAIN-CONTAINING PROTEIN"/>
    <property type="match status" value="1"/>
</dbReference>
<dbReference type="CDD" id="cd00063">
    <property type="entry name" value="FN3"/>
    <property type="match status" value="2"/>
</dbReference>
<dbReference type="OrthoDB" id="8954335at2759"/>
<dbReference type="KEGG" id="pki:111859265"/>
<dbReference type="SUPFAM" id="SSF49265">
    <property type="entry name" value="Fibronectin type III"/>
    <property type="match status" value="1"/>
</dbReference>
<dbReference type="InterPro" id="IPR052090">
    <property type="entry name" value="Cytolytic_pore-forming_toxin"/>
</dbReference>
<dbReference type="InterPro" id="IPR056072">
    <property type="entry name" value="SNTX_MACPF/CDC-like_dom"/>
</dbReference>
<dbReference type="InterPro" id="IPR003961">
    <property type="entry name" value="FN3_dom"/>
</dbReference>
<dbReference type="Pfam" id="PF18078">
    <property type="entry name" value="Thioredoxin_11"/>
    <property type="match status" value="1"/>
</dbReference>
<evidence type="ECO:0000313" key="3">
    <source>
        <dbReference type="Proteomes" id="UP000261540"/>
    </source>
</evidence>
<reference evidence="2" key="1">
    <citation type="submission" date="2025-05" db="UniProtKB">
        <authorList>
            <consortium name="Ensembl"/>
        </authorList>
    </citation>
    <scope>IDENTIFICATION</scope>
</reference>
<dbReference type="InterPro" id="IPR013783">
    <property type="entry name" value="Ig-like_fold"/>
</dbReference>
<dbReference type="Pfam" id="PF00041">
    <property type="entry name" value="fn3"/>
    <property type="match status" value="2"/>
</dbReference>
<dbReference type="SMART" id="SM00060">
    <property type="entry name" value="FN3"/>
    <property type="match status" value="2"/>
</dbReference>
<dbReference type="PROSITE" id="PS50853">
    <property type="entry name" value="FN3"/>
    <property type="match status" value="2"/>
</dbReference>
<dbReference type="STRING" id="1676925.ENSPKIP00000041829"/>
<protein>
    <submittedName>
        <fullName evidence="2">Stonustoxin subunit alpha-like</fullName>
    </submittedName>
</protein>
<feature type="domain" description="Fibronectin type-III" evidence="1">
    <location>
        <begin position="612"/>
        <end position="708"/>
    </location>
</feature>
<evidence type="ECO:0000259" key="1">
    <source>
        <dbReference type="PROSITE" id="PS50853"/>
    </source>
</evidence>
<dbReference type="Ensembl" id="ENSPKIT00000022871.1">
    <property type="protein sequence ID" value="ENSPKIP00000041829.1"/>
    <property type="gene ID" value="ENSPKIG00000018222.1"/>
</dbReference>
<dbReference type="AlphaFoldDB" id="A0A3B3THM7"/>
<dbReference type="Proteomes" id="UP000261540">
    <property type="component" value="Unplaced"/>
</dbReference>
<dbReference type="Pfam" id="PF21109">
    <property type="entry name" value="Stonustoxin_helical"/>
    <property type="match status" value="1"/>
</dbReference>
<name>A0A3B3THM7_9TELE</name>
<proteinExistence type="predicted"/>
<dbReference type="GeneTree" id="ENSGT00390000014380"/>
<dbReference type="Pfam" id="PF24674">
    <property type="entry name" value="MACPF_SNTX"/>
    <property type="match status" value="1"/>
</dbReference>